<feature type="chain" id="PRO_5021021725" evidence="6">
    <location>
        <begin position="23"/>
        <end position="506"/>
    </location>
</feature>
<evidence type="ECO:0000313" key="10">
    <source>
        <dbReference type="Proteomes" id="UP000309872"/>
    </source>
</evidence>
<dbReference type="Pfam" id="PF14322">
    <property type="entry name" value="SusD-like_3"/>
    <property type="match status" value="1"/>
</dbReference>
<keyword evidence="4" id="KW-0472">Membrane</keyword>
<dbReference type="OrthoDB" id="993981at2"/>
<comment type="similarity">
    <text evidence="2">Belongs to the SusD family.</text>
</comment>
<comment type="caution">
    <text evidence="9">The sequence shown here is derived from an EMBL/GenBank/DDBJ whole genome shotgun (WGS) entry which is preliminary data.</text>
</comment>
<dbReference type="InterPro" id="IPR033985">
    <property type="entry name" value="SusD-like_N"/>
</dbReference>
<dbReference type="GO" id="GO:0009279">
    <property type="term" value="C:cell outer membrane"/>
    <property type="evidence" value="ECO:0007669"/>
    <property type="project" value="UniProtKB-SubCell"/>
</dbReference>
<evidence type="ECO:0000256" key="4">
    <source>
        <dbReference type="ARBA" id="ARBA00023136"/>
    </source>
</evidence>
<dbReference type="AlphaFoldDB" id="A0A4V5LXX9"/>
<feature type="domain" description="RagB/SusD" evidence="7">
    <location>
        <begin position="294"/>
        <end position="506"/>
    </location>
</feature>
<accession>A0A4V5LXX9</accession>
<evidence type="ECO:0000256" key="6">
    <source>
        <dbReference type="SAM" id="SignalP"/>
    </source>
</evidence>
<comment type="subcellular location">
    <subcellularLocation>
        <location evidence="1">Cell outer membrane</location>
    </subcellularLocation>
</comment>
<dbReference type="PROSITE" id="PS51257">
    <property type="entry name" value="PROKAR_LIPOPROTEIN"/>
    <property type="match status" value="1"/>
</dbReference>
<dbReference type="Gene3D" id="1.25.40.390">
    <property type="match status" value="1"/>
</dbReference>
<dbReference type="EMBL" id="SUKA01000004">
    <property type="protein sequence ID" value="TJY64309.1"/>
    <property type="molecule type" value="Genomic_DNA"/>
</dbReference>
<evidence type="ECO:0000313" key="9">
    <source>
        <dbReference type="EMBL" id="TJY64309.1"/>
    </source>
</evidence>
<evidence type="ECO:0000256" key="5">
    <source>
        <dbReference type="ARBA" id="ARBA00023237"/>
    </source>
</evidence>
<organism evidence="9 10">
    <name type="scientific">Sphingobacterium alkalisoli</name>
    <dbReference type="NCBI Taxonomy" id="1874115"/>
    <lineage>
        <taxon>Bacteria</taxon>
        <taxon>Pseudomonadati</taxon>
        <taxon>Bacteroidota</taxon>
        <taxon>Sphingobacteriia</taxon>
        <taxon>Sphingobacteriales</taxon>
        <taxon>Sphingobacteriaceae</taxon>
        <taxon>Sphingobacterium</taxon>
    </lineage>
</organism>
<feature type="signal peptide" evidence="6">
    <location>
        <begin position="1"/>
        <end position="22"/>
    </location>
</feature>
<reference evidence="9 10" key="1">
    <citation type="submission" date="2019-04" db="EMBL/GenBank/DDBJ databases">
        <title>Sphingobacterium olei sp. nov., isolated from oil-contaminated soil.</title>
        <authorList>
            <person name="Liu B."/>
        </authorList>
    </citation>
    <scope>NUCLEOTIDE SEQUENCE [LARGE SCALE GENOMIC DNA]</scope>
    <source>
        <strain evidence="9 10">Y3L14</strain>
    </source>
</reference>
<dbReference type="SUPFAM" id="SSF48452">
    <property type="entry name" value="TPR-like"/>
    <property type="match status" value="1"/>
</dbReference>
<name>A0A4V5LXX9_9SPHI</name>
<dbReference type="RefSeq" id="WP_136821369.1">
    <property type="nucleotide sequence ID" value="NZ_BMJX01000004.1"/>
</dbReference>
<dbReference type="CDD" id="cd08977">
    <property type="entry name" value="SusD"/>
    <property type="match status" value="1"/>
</dbReference>
<evidence type="ECO:0000259" key="8">
    <source>
        <dbReference type="Pfam" id="PF14322"/>
    </source>
</evidence>
<protein>
    <submittedName>
        <fullName evidence="9">RagB/SusD family nutrient uptake outer membrane protein</fullName>
    </submittedName>
</protein>
<evidence type="ECO:0000256" key="1">
    <source>
        <dbReference type="ARBA" id="ARBA00004442"/>
    </source>
</evidence>
<evidence type="ECO:0000259" key="7">
    <source>
        <dbReference type="Pfam" id="PF07980"/>
    </source>
</evidence>
<evidence type="ECO:0000256" key="3">
    <source>
        <dbReference type="ARBA" id="ARBA00022729"/>
    </source>
</evidence>
<keyword evidence="10" id="KW-1185">Reference proteome</keyword>
<sequence length="506" mass="58367">MKRNFIYQIVLFAMMSLWSACSLNKDPLDSFSDVTQGINEEGEEVVFKNKAEVQSHLQTLYNQLRDRQEHWYLDVLLIGDSHSDNAYAGTTGAEVLPFENNSIEGSNSVMSRDWNRYLEDVARANLLIVNVDSVQDNSLTTAERQQYKAEAKIFRAMIFFDMVRLWGDIPLITTIAGDITAETIEEVYDEYFPKQSTEEEVYKQIEKDLLEAMPFAPGNNSSDKTKLSKSVARALLAKVYAEKPIRDYTKVIQYTDELAADGFALETDYTNLFGMNADNTDAKMRNTKESILEAQFFSGNGNWVTWMFGRDLINYNSNFTWAKWVTPSRDLIRAYELEGDQIRYTESIVYYQTTWSNYYPTSSYPFMYKIRSALNSIIKYRYADILLLKAEAMILKDSPELSAAADIIDQVRQRVNLPKLGTATRTNREALLNALLKERRLELAFEGQRWFDLVRLDKVEEVMNSVFAKDTGRRTQVYPFNTNSYRLPIPQSVIDQNPNIQQNLGY</sequence>
<proteinExistence type="inferred from homology"/>
<dbReference type="Proteomes" id="UP000309872">
    <property type="component" value="Unassembled WGS sequence"/>
</dbReference>
<evidence type="ECO:0000256" key="2">
    <source>
        <dbReference type="ARBA" id="ARBA00006275"/>
    </source>
</evidence>
<gene>
    <name evidence="9" type="ORF">FAZ19_13955</name>
</gene>
<dbReference type="InterPro" id="IPR011990">
    <property type="entry name" value="TPR-like_helical_dom_sf"/>
</dbReference>
<dbReference type="Pfam" id="PF07980">
    <property type="entry name" value="SusD_RagB"/>
    <property type="match status" value="1"/>
</dbReference>
<feature type="domain" description="SusD-like N-terminal" evidence="8">
    <location>
        <begin position="50"/>
        <end position="240"/>
    </location>
</feature>
<dbReference type="InterPro" id="IPR012944">
    <property type="entry name" value="SusD_RagB_dom"/>
</dbReference>
<keyword evidence="3 6" id="KW-0732">Signal</keyword>
<keyword evidence="5" id="KW-0998">Cell outer membrane</keyword>